<dbReference type="PIRSF" id="PIRSF004555">
    <property type="entry name" value="UCP004555"/>
    <property type="match status" value="1"/>
</dbReference>
<dbReference type="InterPro" id="IPR004401">
    <property type="entry name" value="YbaB/EbfC"/>
</dbReference>
<keyword evidence="2" id="KW-0963">Cytoplasm</keyword>
<sequence length="115" mass="11653">MQPGQPDMQMILQQAQKMQQQLVAAQAELASAEVIGQAGNGLVQVTTTGAGEVRAVRIDPKVVDPEDVETLQDLIVGALQDAARAAQELQAEKMGPLAGGLGDAAGGLGLPGLGA</sequence>
<comment type="caution">
    <text evidence="4">The sequence shown here is derived from an EMBL/GenBank/DDBJ whole genome shotgun (WGS) entry which is preliminary data.</text>
</comment>
<keyword evidence="3" id="KW-0175">Coiled coil</keyword>
<comment type="similarity">
    <text evidence="2">Belongs to the YbaB/EbfC family.</text>
</comment>
<dbReference type="NCBIfam" id="TIGR00103">
    <property type="entry name" value="DNA_YbaB_EbfC"/>
    <property type="match status" value="1"/>
</dbReference>
<dbReference type="Proteomes" id="UP001499967">
    <property type="component" value="Unassembled WGS sequence"/>
</dbReference>
<evidence type="ECO:0000256" key="3">
    <source>
        <dbReference type="SAM" id="Coils"/>
    </source>
</evidence>
<comment type="subcellular location">
    <subcellularLocation>
        <location evidence="2">Cytoplasm</location>
        <location evidence="2">Nucleoid</location>
    </subcellularLocation>
</comment>
<dbReference type="EMBL" id="BAAAHP010000115">
    <property type="protein sequence ID" value="GAA0944167.1"/>
    <property type="molecule type" value="Genomic_DNA"/>
</dbReference>
<evidence type="ECO:0000313" key="5">
    <source>
        <dbReference type="Proteomes" id="UP001499967"/>
    </source>
</evidence>
<evidence type="ECO:0000256" key="2">
    <source>
        <dbReference type="HAMAP-Rule" id="MF_00274"/>
    </source>
</evidence>
<dbReference type="SUPFAM" id="SSF82607">
    <property type="entry name" value="YbaB-like"/>
    <property type="match status" value="1"/>
</dbReference>
<keyword evidence="1 2" id="KW-0238">DNA-binding</keyword>
<keyword evidence="5" id="KW-1185">Reference proteome</keyword>
<evidence type="ECO:0000256" key="1">
    <source>
        <dbReference type="ARBA" id="ARBA00023125"/>
    </source>
</evidence>
<name>A0ABN1QL48_9PSEU</name>
<accession>A0ABN1QL48</accession>
<protein>
    <recommendedName>
        <fullName evidence="2">Nucleoid-associated protein GCM10009559_41490</fullName>
    </recommendedName>
</protein>
<feature type="coiled-coil region" evidence="3">
    <location>
        <begin position="8"/>
        <end position="35"/>
    </location>
</feature>
<dbReference type="PANTHER" id="PTHR33449">
    <property type="entry name" value="NUCLEOID-ASSOCIATED PROTEIN YBAB"/>
    <property type="match status" value="1"/>
</dbReference>
<dbReference type="PANTHER" id="PTHR33449:SF1">
    <property type="entry name" value="NUCLEOID-ASSOCIATED PROTEIN YBAB"/>
    <property type="match status" value="1"/>
</dbReference>
<dbReference type="Pfam" id="PF02575">
    <property type="entry name" value="YbaB_DNA_bd"/>
    <property type="match status" value="1"/>
</dbReference>
<proteinExistence type="inferred from homology"/>
<comment type="function">
    <text evidence="2">Binds to DNA and alters its conformation. May be involved in regulation of gene expression, nucleoid organization and DNA protection.</text>
</comment>
<gene>
    <name evidence="4" type="ORF">GCM10009559_41490</name>
</gene>
<reference evidence="4 5" key="1">
    <citation type="journal article" date="2019" name="Int. J. Syst. Evol. Microbiol.">
        <title>The Global Catalogue of Microorganisms (GCM) 10K type strain sequencing project: providing services to taxonomists for standard genome sequencing and annotation.</title>
        <authorList>
            <consortium name="The Broad Institute Genomics Platform"/>
            <consortium name="The Broad Institute Genome Sequencing Center for Infectious Disease"/>
            <person name="Wu L."/>
            <person name="Ma J."/>
        </authorList>
    </citation>
    <scope>NUCLEOTIDE SEQUENCE [LARGE SCALE GENOMIC DNA]</scope>
    <source>
        <strain evidence="4 5">JCM 11117</strain>
    </source>
</reference>
<dbReference type="HAMAP" id="MF_00274">
    <property type="entry name" value="DNA_YbaB_EbfC"/>
    <property type="match status" value="1"/>
</dbReference>
<dbReference type="Gene3D" id="3.30.1310.10">
    <property type="entry name" value="Nucleoid-associated protein YbaB-like domain"/>
    <property type="match status" value="1"/>
</dbReference>
<dbReference type="RefSeq" id="WP_343943141.1">
    <property type="nucleotide sequence ID" value="NZ_BAAAHP010000115.1"/>
</dbReference>
<dbReference type="InterPro" id="IPR036894">
    <property type="entry name" value="YbaB-like_sf"/>
</dbReference>
<comment type="subunit">
    <text evidence="2">Homodimer.</text>
</comment>
<evidence type="ECO:0000313" key="4">
    <source>
        <dbReference type="EMBL" id="GAA0944167.1"/>
    </source>
</evidence>
<organism evidence="4 5">
    <name type="scientific">Pseudonocardia zijingensis</name>
    <dbReference type="NCBI Taxonomy" id="153376"/>
    <lineage>
        <taxon>Bacteria</taxon>
        <taxon>Bacillati</taxon>
        <taxon>Actinomycetota</taxon>
        <taxon>Actinomycetes</taxon>
        <taxon>Pseudonocardiales</taxon>
        <taxon>Pseudonocardiaceae</taxon>
        <taxon>Pseudonocardia</taxon>
    </lineage>
</organism>